<reference evidence="2 3" key="1">
    <citation type="journal article" date="2020" name="bioRxiv">
        <title>Sequence and annotation of 42 cannabis genomes reveals extensive copy number variation in cannabinoid synthesis and pathogen resistance genes.</title>
        <authorList>
            <person name="Mckernan K.J."/>
            <person name="Helbert Y."/>
            <person name="Kane L.T."/>
            <person name="Ebling H."/>
            <person name="Zhang L."/>
            <person name="Liu B."/>
            <person name="Eaton Z."/>
            <person name="Mclaughlin S."/>
            <person name="Kingan S."/>
            <person name="Baybayan P."/>
            <person name="Concepcion G."/>
            <person name="Jordan M."/>
            <person name="Riva A."/>
            <person name="Barbazuk W."/>
            <person name="Harkins T."/>
        </authorList>
    </citation>
    <scope>NUCLEOTIDE SEQUENCE [LARGE SCALE GENOMIC DNA]</scope>
    <source>
        <strain evidence="3">cv. Jamaican Lion 4</strain>
        <tissue evidence="2">Leaf</tissue>
    </source>
</reference>
<comment type="caution">
    <text evidence="2">The sequence shown here is derived from an EMBL/GenBank/DDBJ whole genome shotgun (WGS) entry which is preliminary data.</text>
</comment>
<dbReference type="Proteomes" id="UP000583929">
    <property type="component" value="Unassembled WGS sequence"/>
</dbReference>
<dbReference type="InterPro" id="IPR026960">
    <property type="entry name" value="RVT-Znf"/>
</dbReference>
<dbReference type="Pfam" id="PF13966">
    <property type="entry name" value="zf-RVT"/>
    <property type="match status" value="1"/>
</dbReference>
<feature type="domain" description="Reverse transcriptase zinc-binding" evidence="1">
    <location>
        <begin position="49"/>
        <end position="112"/>
    </location>
</feature>
<dbReference type="EMBL" id="JAATIQ010000294">
    <property type="protein sequence ID" value="KAF4363653.1"/>
    <property type="molecule type" value="Genomic_DNA"/>
</dbReference>
<evidence type="ECO:0000313" key="2">
    <source>
        <dbReference type="EMBL" id="KAF4363653.1"/>
    </source>
</evidence>
<protein>
    <recommendedName>
        <fullName evidence="1">Reverse transcriptase zinc-binding domain-containing protein</fullName>
    </recommendedName>
</protein>
<dbReference type="AlphaFoldDB" id="A0A7J6EYX8"/>
<gene>
    <name evidence="2" type="ORF">G4B88_021770</name>
</gene>
<organism evidence="2 3">
    <name type="scientific">Cannabis sativa</name>
    <name type="common">Hemp</name>
    <name type="synonym">Marijuana</name>
    <dbReference type="NCBI Taxonomy" id="3483"/>
    <lineage>
        <taxon>Eukaryota</taxon>
        <taxon>Viridiplantae</taxon>
        <taxon>Streptophyta</taxon>
        <taxon>Embryophyta</taxon>
        <taxon>Tracheophyta</taxon>
        <taxon>Spermatophyta</taxon>
        <taxon>Magnoliopsida</taxon>
        <taxon>eudicotyledons</taxon>
        <taxon>Gunneridae</taxon>
        <taxon>Pentapetalae</taxon>
        <taxon>rosids</taxon>
        <taxon>fabids</taxon>
        <taxon>Rosales</taxon>
        <taxon>Cannabaceae</taxon>
        <taxon>Cannabis</taxon>
    </lineage>
</organism>
<evidence type="ECO:0000313" key="3">
    <source>
        <dbReference type="Proteomes" id="UP000583929"/>
    </source>
</evidence>
<accession>A0A7J6EYX8</accession>
<proteinExistence type="predicted"/>
<keyword evidence="3" id="KW-1185">Reference proteome</keyword>
<name>A0A7J6EYX8_CANSA</name>
<sequence length="129" mass="14884">MQLSLRQSDEELLNDLFDETDKELICSIVISTSATHDTHYCAANFSLWRIWSLKIPAKVYIFLWRPCCNNLPTRVNLIGKHVDVPLVCSFCQTEREAVDHVLVDRAFARLCWSHFDRGILFIVGAPFLD</sequence>
<evidence type="ECO:0000259" key="1">
    <source>
        <dbReference type="Pfam" id="PF13966"/>
    </source>
</evidence>